<dbReference type="InterPro" id="IPR036390">
    <property type="entry name" value="WH_DNA-bd_sf"/>
</dbReference>
<accession>A0AAU6PGN3</accession>
<evidence type="ECO:0008006" key="2">
    <source>
        <dbReference type="Google" id="ProtNLM"/>
    </source>
</evidence>
<proteinExistence type="predicted"/>
<evidence type="ECO:0000313" key="1">
    <source>
        <dbReference type="EMBL" id="WXT99915.1"/>
    </source>
</evidence>
<dbReference type="Gene3D" id="1.10.10.10">
    <property type="entry name" value="Winged helix-like DNA-binding domain superfamily/Winged helix DNA-binding domain"/>
    <property type="match status" value="1"/>
</dbReference>
<protein>
    <recommendedName>
        <fullName evidence="2">MarR family EPS-associated transcriptional regulator</fullName>
    </recommendedName>
</protein>
<dbReference type="Pfam" id="PF13412">
    <property type="entry name" value="HTH_24"/>
    <property type="match status" value="1"/>
</dbReference>
<reference evidence="1" key="1">
    <citation type="submission" date="2023-10" db="EMBL/GenBank/DDBJ databases">
        <title>The first scallop-associated chemosynthetic bacterial symbiont.</title>
        <authorList>
            <person name="Lin Y.-T."/>
            <person name="Sun J."/>
            <person name="Ip J.C.-H."/>
            <person name="He X."/>
            <person name="Gao Z.-M."/>
            <person name="Perez M."/>
            <person name="Xu T."/>
            <person name="Qian P.-Y."/>
            <person name="Qiu J.-W."/>
        </authorList>
    </citation>
    <scope>NUCLEOTIDE SEQUENCE</scope>
    <source>
        <strain evidence="1">Gill1</strain>
    </source>
</reference>
<gene>
    <name evidence="1" type="ORF">Ctma_0621</name>
</gene>
<organism evidence="1">
    <name type="scientific">Catillopecten margaritatus gill symbiont</name>
    <dbReference type="NCBI Taxonomy" id="3083288"/>
    <lineage>
        <taxon>Bacteria</taxon>
        <taxon>Pseudomonadati</taxon>
        <taxon>Pseudomonadota</taxon>
        <taxon>Gammaproteobacteria</taxon>
        <taxon>sulfur-oxidizing symbionts</taxon>
    </lineage>
</organism>
<dbReference type="AlphaFoldDB" id="A0AAU6PGN3"/>
<dbReference type="EMBL" id="CP138327">
    <property type="protein sequence ID" value="WXT99915.1"/>
    <property type="molecule type" value="Genomic_DNA"/>
</dbReference>
<dbReference type="InterPro" id="IPR036388">
    <property type="entry name" value="WH-like_DNA-bd_sf"/>
</dbReference>
<sequence length="96" mass="11381">MLNQDSQFSILQTLEQSLHYLQRDLVNKLRMSLNKANYRLNSLIDKGLVKVRNLKNSHNKTQYTYLLTLQSISKKSELTTQFLQGKTEQLKQRVRR</sequence>
<dbReference type="SUPFAM" id="SSF46785">
    <property type="entry name" value="Winged helix' DNA-binding domain"/>
    <property type="match status" value="1"/>
</dbReference>
<name>A0AAU6PGN3_9GAMM</name>